<dbReference type="Proteomes" id="UP001160499">
    <property type="component" value="Unassembled WGS sequence"/>
</dbReference>
<evidence type="ECO:0000256" key="2">
    <source>
        <dbReference type="ARBA" id="ARBA00022679"/>
    </source>
</evidence>
<keyword evidence="6" id="KW-1185">Reference proteome</keyword>
<evidence type="ECO:0000313" key="6">
    <source>
        <dbReference type="Proteomes" id="UP001160499"/>
    </source>
</evidence>
<evidence type="ECO:0000259" key="4">
    <source>
        <dbReference type="Pfam" id="PF00534"/>
    </source>
</evidence>
<dbReference type="PANTHER" id="PTHR12526">
    <property type="entry name" value="GLYCOSYLTRANSFERASE"/>
    <property type="match status" value="1"/>
</dbReference>
<gene>
    <name evidence="5" type="ORF">M2283_003996</name>
</gene>
<reference evidence="5 6" key="1">
    <citation type="submission" date="2023-04" db="EMBL/GenBank/DDBJ databases">
        <title>Forest soil microbial communities from Buena Vista Peninsula, Colon Province, Panama.</title>
        <authorList>
            <person name="Bouskill N."/>
        </authorList>
    </citation>
    <scope>NUCLEOTIDE SEQUENCE [LARGE SCALE GENOMIC DNA]</scope>
    <source>
        <strain evidence="5 6">GGS1</strain>
    </source>
</reference>
<evidence type="ECO:0000256" key="3">
    <source>
        <dbReference type="SAM" id="MobiDB-lite"/>
    </source>
</evidence>
<dbReference type="SUPFAM" id="SSF53756">
    <property type="entry name" value="UDP-Glycosyltransferase/glycogen phosphorylase"/>
    <property type="match status" value="1"/>
</dbReference>
<name>A0ABT6LLJ8_9ACTN</name>
<evidence type="ECO:0000313" key="5">
    <source>
        <dbReference type="EMBL" id="MDH6216679.1"/>
    </source>
</evidence>
<protein>
    <recommendedName>
        <fullName evidence="1">D-inositol 3-phosphate glycosyltransferase</fullName>
    </recommendedName>
</protein>
<accession>A0ABT6LLJ8</accession>
<dbReference type="CDD" id="cd03801">
    <property type="entry name" value="GT4_PimA-like"/>
    <property type="match status" value="1"/>
</dbReference>
<dbReference type="EMBL" id="JARXVH010000005">
    <property type="protein sequence ID" value="MDH6216679.1"/>
    <property type="molecule type" value="Genomic_DNA"/>
</dbReference>
<evidence type="ECO:0000256" key="1">
    <source>
        <dbReference type="ARBA" id="ARBA00021292"/>
    </source>
</evidence>
<proteinExistence type="predicted"/>
<sequence>MAARTRSSEGVTSVPTGTAVPLQRQRGAEGTVEPATSAISPMVAVTLHDGYYGCTSGTGFSNRAFLEVLARTLPRGRLLVMPLHISRSDPSYDPTWVAETEEMLRLSGAEVIPVPGGRAATTALAGCEALCERIAETARARLADTPMAQLIGLDIPFLGLGLHQRADDPFSLLLLPRSTSELASPEDRRRIRWEHKGLVAAVRGGARVAAISHHMRGHLEQVYGVPRHAVVDLPNGLLLSDHEDVTPAPLPPKAEAGFLLAMGRAVESKGFEDLLEAVRILGTWDEHVPHLLLAPTTHTETLTGYQRRLQAMVRDYAIDATFLPRFSSQYRSWLRSPALRGVVVPSRAEPFGRIPLEAFASGAAPVIATRAGGLTETVVDGLTGFTAEARDPMDLAHAIRRALHISAREREQMRGRGRALLMARHDYEATIGSYLRQYVPWAMTLSTSMRSGA</sequence>
<organism evidence="5 6">
    <name type="scientific">Streptomyces pseudovenezuelae</name>
    <dbReference type="NCBI Taxonomy" id="67350"/>
    <lineage>
        <taxon>Bacteria</taxon>
        <taxon>Bacillati</taxon>
        <taxon>Actinomycetota</taxon>
        <taxon>Actinomycetes</taxon>
        <taxon>Kitasatosporales</taxon>
        <taxon>Streptomycetaceae</taxon>
        <taxon>Streptomyces</taxon>
        <taxon>Streptomyces aurantiacus group</taxon>
    </lineage>
</organism>
<keyword evidence="2" id="KW-0808">Transferase</keyword>
<dbReference type="InterPro" id="IPR001296">
    <property type="entry name" value="Glyco_trans_1"/>
</dbReference>
<dbReference type="Gene3D" id="3.40.50.2000">
    <property type="entry name" value="Glycogen Phosphorylase B"/>
    <property type="match status" value="2"/>
</dbReference>
<dbReference type="Pfam" id="PF00534">
    <property type="entry name" value="Glycos_transf_1"/>
    <property type="match status" value="1"/>
</dbReference>
<feature type="region of interest" description="Disordered" evidence="3">
    <location>
        <begin position="1"/>
        <end position="34"/>
    </location>
</feature>
<comment type="caution">
    <text evidence="5">The sequence shown here is derived from an EMBL/GenBank/DDBJ whole genome shotgun (WGS) entry which is preliminary data.</text>
</comment>
<feature type="domain" description="Glycosyl transferase family 1" evidence="4">
    <location>
        <begin position="253"/>
        <end position="418"/>
    </location>
</feature>